<evidence type="ECO:0000313" key="2">
    <source>
        <dbReference type="EMBL" id="CAD7592991.1"/>
    </source>
</evidence>
<gene>
    <name evidence="2" type="ORF">TGEB3V08_LOCUS5139</name>
</gene>
<dbReference type="EMBL" id="OE840862">
    <property type="protein sequence ID" value="CAD7592991.1"/>
    <property type="molecule type" value="Genomic_DNA"/>
</dbReference>
<dbReference type="AlphaFoldDB" id="A0A7R9JXH2"/>
<feature type="region of interest" description="Disordered" evidence="1">
    <location>
        <begin position="54"/>
        <end position="74"/>
    </location>
</feature>
<name>A0A7R9JXH2_TIMGE</name>
<feature type="compositionally biased region" description="Low complexity" evidence="1">
    <location>
        <begin position="65"/>
        <end position="74"/>
    </location>
</feature>
<feature type="compositionally biased region" description="Low complexity" evidence="1">
    <location>
        <begin position="185"/>
        <end position="201"/>
    </location>
</feature>
<feature type="region of interest" description="Disordered" evidence="1">
    <location>
        <begin position="174"/>
        <end position="216"/>
    </location>
</feature>
<feature type="region of interest" description="Disordered" evidence="1">
    <location>
        <begin position="231"/>
        <end position="256"/>
    </location>
</feature>
<feature type="compositionally biased region" description="Polar residues" evidence="1">
    <location>
        <begin position="244"/>
        <end position="256"/>
    </location>
</feature>
<sequence length="380" mass="41925">MAHWGNELEILSDLDKLSVFTTGQLTKDTLIRRGNKIITSTSFGRGIVNKRPGKVPKIGNHFHPSSQSSSSSYSSDLEDLLANAPVVLSSTAEDGEIEALENEMPYGLTAPPPFSLGRGRLMIYKDSYEDNKIARREEELQTQLRMARVACGKGYSNELIEHYLMQHQVSSDEEEQFTDCHRSRSASSISYSSSPVKSSPHQSPPPCVPKPAKDLPREHCQAEKQILDPVHATPSLEPDPEATNVLQPSLPKKQSSVRILHDQKSQVIQESAAPTGPTSCNRARLPGPFGMQRLESILSCCGLLQVTSITGQPLDHVHHQLSNIPRLLFGVQPWLHPELTIFSVQSSSSSPFRHTLKVGIGEADDIRRWVFSGAAQKEKA</sequence>
<evidence type="ECO:0000256" key="1">
    <source>
        <dbReference type="SAM" id="MobiDB-lite"/>
    </source>
</evidence>
<reference evidence="2" key="1">
    <citation type="submission" date="2020-11" db="EMBL/GenBank/DDBJ databases">
        <authorList>
            <person name="Tran Van P."/>
        </authorList>
    </citation>
    <scope>NUCLEOTIDE SEQUENCE</scope>
</reference>
<proteinExistence type="predicted"/>
<protein>
    <submittedName>
        <fullName evidence="2">Uncharacterized protein</fullName>
    </submittedName>
</protein>
<organism evidence="2">
    <name type="scientific">Timema genevievae</name>
    <name type="common">Walking stick</name>
    <dbReference type="NCBI Taxonomy" id="629358"/>
    <lineage>
        <taxon>Eukaryota</taxon>
        <taxon>Metazoa</taxon>
        <taxon>Ecdysozoa</taxon>
        <taxon>Arthropoda</taxon>
        <taxon>Hexapoda</taxon>
        <taxon>Insecta</taxon>
        <taxon>Pterygota</taxon>
        <taxon>Neoptera</taxon>
        <taxon>Polyneoptera</taxon>
        <taxon>Phasmatodea</taxon>
        <taxon>Timematodea</taxon>
        <taxon>Timematoidea</taxon>
        <taxon>Timematidae</taxon>
        <taxon>Timema</taxon>
    </lineage>
</organism>
<accession>A0A7R9JXH2</accession>